<dbReference type="Pfam" id="PF03466">
    <property type="entry name" value="LysR_substrate"/>
    <property type="match status" value="1"/>
</dbReference>
<evidence type="ECO:0000259" key="5">
    <source>
        <dbReference type="PROSITE" id="PS50931"/>
    </source>
</evidence>
<reference evidence="6" key="1">
    <citation type="submission" date="2020-09" db="EMBL/GenBank/DDBJ databases">
        <title>A novel bacterium of genus Mangrovicoccus, isolated from South China Sea.</title>
        <authorList>
            <person name="Huang H."/>
            <person name="Mo K."/>
            <person name="Hu Y."/>
        </authorList>
    </citation>
    <scope>NUCLEOTIDE SEQUENCE</scope>
    <source>
        <strain evidence="6">HB182678</strain>
    </source>
</reference>
<accession>A0A8J6Z8P3</accession>
<dbReference type="InterPro" id="IPR036390">
    <property type="entry name" value="WH_DNA-bd_sf"/>
</dbReference>
<name>A0A8J6Z8P3_9RHOB</name>
<dbReference type="InterPro" id="IPR000847">
    <property type="entry name" value="LysR_HTH_N"/>
</dbReference>
<dbReference type="GO" id="GO:0000976">
    <property type="term" value="F:transcription cis-regulatory region binding"/>
    <property type="evidence" value="ECO:0007669"/>
    <property type="project" value="TreeGrafter"/>
</dbReference>
<comment type="similarity">
    <text evidence="1">Belongs to the LysR transcriptional regulatory family.</text>
</comment>
<evidence type="ECO:0000256" key="1">
    <source>
        <dbReference type="ARBA" id="ARBA00009437"/>
    </source>
</evidence>
<dbReference type="SUPFAM" id="SSF53850">
    <property type="entry name" value="Periplasmic binding protein-like II"/>
    <property type="match status" value="1"/>
</dbReference>
<keyword evidence="4" id="KW-0804">Transcription</keyword>
<dbReference type="PRINTS" id="PR00039">
    <property type="entry name" value="HTHLYSR"/>
</dbReference>
<proteinExistence type="inferred from homology"/>
<dbReference type="Gene3D" id="3.40.190.10">
    <property type="entry name" value="Periplasmic binding protein-like II"/>
    <property type="match status" value="2"/>
</dbReference>
<dbReference type="GO" id="GO:0003700">
    <property type="term" value="F:DNA-binding transcription factor activity"/>
    <property type="evidence" value="ECO:0007669"/>
    <property type="project" value="InterPro"/>
</dbReference>
<dbReference type="PROSITE" id="PS50931">
    <property type="entry name" value="HTH_LYSR"/>
    <property type="match status" value="1"/>
</dbReference>
<dbReference type="Proteomes" id="UP000609121">
    <property type="component" value="Unassembled WGS sequence"/>
</dbReference>
<sequence>MRDLAGYLKFRHFLLIQALAEQGTMHAAARALNMTQSTMSKMLADLEAELDAPLFRREPRGMAPTELGEFAIEFAASMLAHLGRFSEEFRDRRLGGAGTLVIGAIMGAAPDLVARAVADLKQLYPLLTVRMMGETSDHILEMLERGDVDIAVGRFSETRYRSIFDFEPLALEPLALVARRGHWLAGRPVAGGLGALAGLPWVLQPATNPTRAVLEAAFHEAGLPMPRNQVESVSIFAILHLLQSSEAVALLSQSVVDDHLKGGLLERLDVEGLPAIPGFGILTRRAEPPGPRVDHFRALLRRRNEERRPPGSA</sequence>
<keyword evidence="3" id="KW-0238">DNA-binding</keyword>
<evidence type="ECO:0000313" key="7">
    <source>
        <dbReference type="Proteomes" id="UP000609121"/>
    </source>
</evidence>
<dbReference type="EMBL" id="JACVXA010000065">
    <property type="protein sequence ID" value="MBE3639969.1"/>
    <property type="molecule type" value="Genomic_DNA"/>
</dbReference>
<dbReference type="AlphaFoldDB" id="A0A8J6Z8P3"/>
<protein>
    <submittedName>
        <fullName evidence="6">LysR family transcriptional regulator</fullName>
    </submittedName>
</protein>
<dbReference type="InterPro" id="IPR005119">
    <property type="entry name" value="LysR_subst-bd"/>
</dbReference>
<evidence type="ECO:0000313" key="6">
    <source>
        <dbReference type="EMBL" id="MBE3639969.1"/>
    </source>
</evidence>
<dbReference type="InterPro" id="IPR036388">
    <property type="entry name" value="WH-like_DNA-bd_sf"/>
</dbReference>
<gene>
    <name evidence="6" type="ORF">ICN82_17330</name>
</gene>
<dbReference type="Gene3D" id="1.10.10.10">
    <property type="entry name" value="Winged helix-like DNA-binding domain superfamily/Winged helix DNA-binding domain"/>
    <property type="match status" value="1"/>
</dbReference>
<dbReference type="RefSeq" id="WP_193185308.1">
    <property type="nucleotide sequence ID" value="NZ_JACVXA010000065.1"/>
</dbReference>
<dbReference type="PANTHER" id="PTHR30126">
    <property type="entry name" value="HTH-TYPE TRANSCRIPTIONAL REGULATOR"/>
    <property type="match status" value="1"/>
</dbReference>
<organism evidence="6 7">
    <name type="scientific">Mangrovicoccus algicola</name>
    <dbReference type="NCBI Taxonomy" id="2771008"/>
    <lineage>
        <taxon>Bacteria</taxon>
        <taxon>Pseudomonadati</taxon>
        <taxon>Pseudomonadota</taxon>
        <taxon>Alphaproteobacteria</taxon>
        <taxon>Rhodobacterales</taxon>
        <taxon>Paracoccaceae</taxon>
        <taxon>Mangrovicoccus</taxon>
    </lineage>
</organism>
<dbReference type="SUPFAM" id="SSF46785">
    <property type="entry name" value="Winged helix' DNA-binding domain"/>
    <property type="match status" value="1"/>
</dbReference>
<evidence type="ECO:0000256" key="3">
    <source>
        <dbReference type="ARBA" id="ARBA00023125"/>
    </source>
</evidence>
<feature type="domain" description="HTH lysR-type" evidence="5">
    <location>
        <begin position="8"/>
        <end position="65"/>
    </location>
</feature>
<evidence type="ECO:0000256" key="2">
    <source>
        <dbReference type="ARBA" id="ARBA00023015"/>
    </source>
</evidence>
<dbReference type="Pfam" id="PF00126">
    <property type="entry name" value="HTH_1"/>
    <property type="match status" value="1"/>
</dbReference>
<evidence type="ECO:0000256" key="4">
    <source>
        <dbReference type="ARBA" id="ARBA00023163"/>
    </source>
</evidence>
<keyword evidence="7" id="KW-1185">Reference proteome</keyword>
<comment type="caution">
    <text evidence="6">The sequence shown here is derived from an EMBL/GenBank/DDBJ whole genome shotgun (WGS) entry which is preliminary data.</text>
</comment>
<dbReference type="PANTHER" id="PTHR30126:SF97">
    <property type="entry name" value="HTH-TYPE TRANSCRIPTIONAL REGULATOR ABGR"/>
    <property type="match status" value="1"/>
</dbReference>
<keyword evidence="2" id="KW-0805">Transcription regulation</keyword>